<dbReference type="Proteomes" id="UP000799092">
    <property type="component" value="Unassembled WGS sequence"/>
</dbReference>
<evidence type="ECO:0000313" key="8">
    <source>
        <dbReference type="Proteomes" id="UP000799092"/>
    </source>
</evidence>
<keyword evidence="5 6" id="KW-0472">Membrane</keyword>
<dbReference type="Pfam" id="PF01098">
    <property type="entry name" value="FTSW_RODA_SPOVE"/>
    <property type="match status" value="1"/>
</dbReference>
<protein>
    <submittedName>
        <fullName evidence="7">Rod shape-determining protein RodA</fullName>
    </submittedName>
</protein>
<feature type="transmembrane region" description="Helical" evidence="6">
    <location>
        <begin position="328"/>
        <end position="350"/>
    </location>
</feature>
<dbReference type="RefSeq" id="WP_153737031.1">
    <property type="nucleotide sequence ID" value="NZ_WJNG01000009.1"/>
</dbReference>
<keyword evidence="4 6" id="KW-1133">Transmembrane helix</keyword>
<evidence type="ECO:0000256" key="3">
    <source>
        <dbReference type="ARBA" id="ARBA00022960"/>
    </source>
</evidence>
<dbReference type="AlphaFoldDB" id="A0A6A8DI35"/>
<evidence type="ECO:0000313" key="7">
    <source>
        <dbReference type="EMBL" id="MRH43401.1"/>
    </source>
</evidence>
<dbReference type="GO" id="GO:0032153">
    <property type="term" value="C:cell division site"/>
    <property type="evidence" value="ECO:0007669"/>
    <property type="project" value="TreeGrafter"/>
</dbReference>
<reference evidence="7" key="1">
    <citation type="submission" date="2019-11" db="EMBL/GenBank/DDBJ databases">
        <authorList>
            <person name="Li J."/>
        </authorList>
    </citation>
    <scope>NUCLEOTIDE SEQUENCE</scope>
    <source>
        <strain evidence="7">B6B</strain>
    </source>
</reference>
<proteinExistence type="predicted"/>
<dbReference type="PROSITE" id="PS51257">
    <property type="entry name" value="PROKAR_LIPOPROTEIN"/>
    <property type="match status" value="1"/>
</dbReference>
<gene>
    <name evidence="7" type="ORF">GH741_11995</name>
</gene>
<dbReference type="GO" id="GO:0008360">
    <property type="term" value="P:regulation of cell shape"/>
    <property type="evidence" value="ECO:0007669"/>
    <property type="project" value="UniProtKB-KW"/>
</dbReference>
<evidence type="ECO:0000256" key="5">
    <source>
        <dbReference type="ARBA" id="ARBA00023136"/>
    </source>
</evidence>
<evidence type="ECO:0000256" key="2">
    <source>
        <dbReference type="ARBA" id="ARBA00022692"/>
    </source>
</evidence>
<feature type="transmembrane region" description="Helical" evidence="6">
    <location>
        <begin position="296"/>
        <end position="316"/>
    </location>
</feature>
<comment type="subcellular location">
    <subcellularLocation>
        <location evidence="1">Membrane</location>
        <topology evidence="1">Multi-pass membrane protein</topology>
    </subcellularLocation>
</comment>
<keyword evidence="3" id="KW-0133">Cell shape</keyword>
<comment type="caution">
    <text evidence="7">The sequence shown here is derived from an EMBL/GenBank/DDBJ whole genome shotgun (WGS) entry which is preliminary data.</text>
</comment>
<dbReference type="InterPro" id="IPR001182">
    <property type="entry name" value="FtsW/RodA"/>
</dbReference>
<feature type="transmembrane region" description="Helical" evidence="6">
    <location>
        <begin position="150"/>
        <end position="167"/>
    </location>
</feature>
<evidence type="ECO:0000256" key="1">
    <source>
        <dbReference type="ARBA" id="ARBA00004141"/>
    </source>
</evidence>
<feature type="transmembrane region" description="Helical" evidence="6">
    <location>
        <begin position="173"/>
        <end position="189"/>
    </location>
</feature>
<dbReference type="EMBL" id="WJNG01000009">
    <property type="protein sequence ID" value="MRH43401.1"/>
    <property type="molecule type" value="Genomic_DNA"/>
</dbReference>
<feature type="transmembrane region" description="Helical" evidence="6">
    <location>
        <begin position="196"/>
        <end position="217"/>
    </location>
</feature>
<dbReference type="PANTHER" id="PTHR30474:SF1">
    <property type="entry name" value="PEPTIDOGLYCAN GLYCOSYLTRANSFERASE MRDB"/>
    <property type="match status" value="1"/>
</dbReference>
<keyword evidence="2 6" id="KW-0812">Transmembrane</keyword>
<keyword evidence="8" id="KW-1185">Reference proteome</keyword>
<dbReference type="OrthoDB" id="9768187at2"/>
<feature type="transmembrane region" description="Helical" evidence="6">
    <location>
        <begin position="121"/>
        <end position="138"/>
    </location>
</feature>
<feature type="transmembrane region" description="Helical" evidence="6">
    <location>
        <begin position="362"/>
        <end position="383"/>
    </location>
</feature>
<evidence type="ECO:0000256" key="4">
    <source>
        <dbReference type="ARBA" id="ARBA00022989"/>
    </source>
</evidence>
<feature type="transmembrane region" description="Helical" evidence="6">
    <location>
        <begin position="12"/>
        <end position="30"/>
    </location>
</feature>
<name>A0A6A8DI35_9BACI</name>
<dbReference type="GO" id="GO:0015648">
    <property type="term" value="F:lipid-linked peptidoglycan transporter activity"/>
    <property type="evidence" value="ECO:0007669"/>
    <property type="project" value="TreeGrafter"/>
</dbReference>
<evidence type="ECO:0000256" key="6">
    <source>
        <dbReference type="SAM" id="Phobius"/>
    </source>
</evidence>
<accession>A0A6A8DI35</accession>
<dbReference type="PANTHER" id="PTHR30474">
    <property type="entry name" value="CELL CYCLE PROTEIN"/>
    <property type="match status" value="1"/>
</dbReference>
<sequence>MSSKNTNSNIDYSLIFIVLLLAIVSCFTLYTLGNYLPEKYSNTNFMLQQIKWYIVGSMAIVVIMFIDYDRLRQVVWILYGIGIILLTMLFFHFPPGIAKEVNGAWGWFNIPGLGTMQPAEFMKIFLIIALAQILVSHEERFKNRTNKSDIWLLAKIMIISLPPMGLIAVQPDLGSFLVLAFITFCMILVSGIRWRVILTLVGFSIIMVGTVVLLYVYNPEVVDNFTEDFGFEHVESRFQGWLDPYEYGKSGGYQLIRAMMSIGSGQLFGKGIQGFEVPNIPERHTDMIFTAIAEQFGFIGASFVITLLFLLIYRLIHIALRSNDQFGSFLVSGMIGMFTFQIFQNIGMSVQLLPITGLPLPFVSYGGSSILTYLIAIGIVLNINYRTKEYMFD</sequence>
<dbReference type="GO" id="GO:0051301">
    <property type="term" value="P:cell division"/>
    <property type="evidence" value="ECO:0007669"/>
    <property type="project" value="InterPro"/>
</dbReference>
<feature type="transmembrane region" description="Helical" evidence="6">
    <location>
        <begin position="75"/>
        <end position="93"/>
    </location>
</feature>
<dbReference type="GO" id="GO:0005886">
    <property type="term" value="C:plasma membrane"/>
    <property type="evidence" value="ECO:0007669"/>
    <property type="project" value="TreeGrafter"/>
</dbReference>
<organism evidence="7 8">
    <name type="scientific">Aquibacillus halophilus</name>
    <dbReference type="NCBI Taxonomy" id="930132"/>
    <lineage>
        <taxon>Bacteria</taxon>
        <taxon>Bacillati</taxon>
        <taxon>Bacillota</taxon>
        <taxon>Bacilli</taxon>
        <taxon>Bacillales</taxon>
        <taxon>Bacillaceae</taxon>
        <taxon>Aquibacillus</taxon>
    </lineage>
</organism>
<feature type="transmembrane region" description="Helical" evidence="6">
    <location>
        <begin position="50"/>
        <end position="68"/>
    </location>
</feature>